<gene>
    <name evidence="1" type="ORF">RMSM_07736</name>
</gene>
<proteinExistence type="predicted"/>
<evidence type="ECO:0000313" key="1">
    <source>
        <dbReference type="EMBL" id="EMI15333.1"/>
    </source>
</evidence>
<reference evidence="1 2" key="1">
    <citation type="journal article" date="2013" name="Mar. Genomics">
        <title>Expression of sulfatases in Rhodopirellula baltica and the diversity of sulfatases in the genus Rhodopirellula.</title>
        <authorList>
            <person name="Wegner C.E."/>
            <person name="Richter-Heitmann T."/>
            <person name="Klindworth A."/>
            <person name="Klockow C."/>
            <person name="Richter M."/>
            <person name="Achstetter T."/>
            <person name="Glockner F.O."/>
            <person name="Harder J."/>
        </authorList>
    </citation>
    <scope>NUCLEOTIDE SEQUENCE [LARGE SCALE GENOMIC DNA]</scope>
    <source>
        <strain evidence="1 2">SM1</strain>
    </source>
</reference>
<dbReference type="Proteomes" id="UP000011991">
    <property type="component" value="Unassembled WGS sequence"/>
</dbReference>
<organism evidence="1 2">
    <name type="scientific">Rhodopirellula maiorica SM1</name>
    <dbReference type="NCBI Taxonomy" id="1265738"/>
    <lineage>
        <taxon>Bacteria</taxon>
        <taxon>Pseudomonadati</taxon>
        <taxon>Planctomycetota</taxon>
        <taxon>Planctomycetia</taxon>
        <taxon>Pirellulales</taxon>
        <taxon>Pirellulaceae</taxon>
        <taxon>Novipirellula</taxon>
    </lineage>
</organism>
<feature type="non-terminal residue" evidence="1">
    <location>
        <position position="100"/>
    </location>
</feature>
<dbReference type="AlphaFoldDB" id="M5R781"/>
<accession>M5R781</accession>
<name>M5R781_9BACT</name>
<comment type="caution">
    <text evidence="1">The sequence shown here is derived from an EMBL/GenBank/DDBJ whole genome shotgun (WGS) entry which is preliminary data.</text>
</comment>
<keyword evidence="2" id="KW-1185">Reference proteome</keyword>
<dbReference type="EMBL" id="ANOG01001111">
    <property type="protein sequence ID" value="EMI15333.1"/>
    <property type="molecule type" value="Genomic_DNA"/>
</dbReference>
<protein>
    <submittedName>
        <fullName evidence="1">Uncharacterized protein</fullName>
    </submittedName>
</protein>
<sequence length="100" mass="10982">MTPEERSTLLDSLLDGDISEADFLRIEAELIVDAEVRQEYYRRLQLGLLLEREAAESLLDPSLHAPVAVDIAMDSTLDLPSGDAPAARIKPGRMMLMAGT</sequence>
<evidence type="ECO:0000313" key="2">
    <source>
        <dbReference type="Proteomes" id="UP000011991"/>
    </source>
</evidence>
<dbReference type="RefSeq" id="WP_008709569.1">
    <property type="nucleotide sequence ID" value="NZ_ANOG01001111.1"/>
</dbReference>